<evidence type="ECO:0000313" key="2">
    <source>
        <dbReference type="EMBL" id="KKL47101.1"/>
    </source>
</evidence>
<dbReference type="InterPro" id="IPR012347">
    <property type="entry name" value="Ferritin-like"/>
</dbReference>
<dbReference type="Gene3D" id="1.20.1260.10">
    <property type="match status" value="1"/>
</dbReference>
<evidence type="ECO:0000259" key="1">
    <source>
        <dbReference type="Pfam" id="PF02915"/>
    </source>
</evidence>
<comment type="caution">
    <text evidence="2">The sequence shown here is derived from an EMBL/GenBank/DDBJ whole genome shotgun (WGS) entry which is preliminary data.</text>
</comment>
<sequence>HIGQYLVDKEITEKSTIQEIMIHAMKREQSAYEFYNDMAKVVTSVEIKNLFEELAAEELGHKGRIETEYDDVIYKEF</sequence>
<dbReference type="AlphaFoldDB" id="A0A0F9D054"/>
<name>A0A0F9D054_9ZZZZ</name>
<dbReference type="GO" id="GO:0016491">
    <property type="term" value="F:oxidoreductase activity"/>
    <property type="evidence" value="ECO:0007669"/>
    <property type="project" value="InterPro"/>
</dbReference>
<protein>
    <recommendedName>
        <fullName evidence="1">Rubrerythrin diiron-binding domain-containing protein</fullName>
    </recommendedName>
</protein>
<dbReference type="Pfam" id="PF02915">
    <property type="entry name" value="Rubrerythrin"/>
    <property type="match status" value="1"/>
</dbReference>
<feature type="domain" description="Rubrerythrin diiron-binding" evidence="1">
    <location>
        <begin position="19"/>
        <end position="68"/>
    </location>
</feature>
<organism evidence="2">
    <name type="scientific">marine sediment metagenome</name>
    <dbReference type="NCBI Taxonomy" id="412755"/>
    <lineage>
        <taxon>unclassified sequences</taxon>
        <taxon>metagenomes</taxon>
        <taxon>ecological metagenomes</taxon>
    </lineage>
</organism>
<accession>A0A0F9D054</accession>
<reference evidence="2" key="1">
    <citation type="journal article" date="2015" name="Nature">
        <title>Complex archaea that bridge the gap between prokaryotes and eukaryotes.</title>
        <authorList>
            <person name="Spang A."/>
            <person name="Saw J.H."/>
            <person name="Jorgensen S.L."/>
            <person name="Zaremba-Niedzwiedzka K."/>
            <person name="Martijn J."/>
            <person name="Lind A.E."/>
            <person name="van Eijk R."/>
            <person name="Schleper C."/>
            <person name="Guy L."/>
            <person name="Ettema T.J."/>
        </authorList>
    </citation>
    <scope>NUCLEOTIDE SEQUENCE</scope>
</reference>
<gene>
    <name evidence="2" type="ORF">LCGC14_2338900</name>
</gene>
<dbReference type="GO" id="GO:0046872">
    <property type="term" value="F:metal ion binding"/>
    <property type="evidence" value="ECO:0007669"/>
    <property type="project" value="InterPro"/>
</dbReference>
<dbReference type="EMBL" id="LAZR01033790">
    <property type="protein sequence ID" value="KKL47101.1"/>
    <property type="molecule type" value="Genomic_DNA"/>
</dbReference>
<feature type="non-terminal residue" evidence="2">
    <location>
        <position position="1"/>
    </location>
</feature>
<dbReference type="InterPro" id="IPR009078">
    <property type="entry name" value="Ferritin-like_SF"/>
</dbReference>
<proteinExistence type="predicted"/>
<dbReference type="InterPro" id="IPR003251">
    <property type="entry name" value="Rr_diiron-bd_dom"/>
</dbReference>
<dbReference type="SUPFAM" id="SSF47240">
    <property type="entry name" value="Ferritin-like"/>
    <property type="match status" value="1"/>
</dbReference>